<protein>
    <recommendedName>
        <fullName evidence="4">Reverse transcriptase zinc-binding domain-containing protein</fullName>
    </recommendedName>
</protein>
<reference evidence="2 3" key="1">
    <citation type="submission" date="2014-06" db="EMBL/GenBank/DDBJ databases">
        <title>Evolutionary Origins and Diversification of the Mycorrhizal Mutualists.</title>
        <authorList>
            <consortium name="DOE Joint Genome Institute"/>
            <consortium name="Mycorrhizal Genomics Consortium"/>
            <person name="Kohler A."/>
            <person name="Kuo A."/>
            <person name="Nagy L.G."/>
            <person name="Floudas D."/>
            <person name="Copeland A."/>
            <person name="Barry K.W."/>
            <person name="Cichocki N."/>
            <person name="Veneault-Fourrey C."/>
            <person name="LaButti K."/>
            <person name="Lindquist E.A."/>
            <person name="Lipzen A."/>
            <person name="Lundell T."/>
            <person name="Morin E."/>
            <person name="Murat C."/>
            <person name="Riley R."/>
            <person name="Ohm R."/>
            <person name="Sun H."/>
            <person name="Tunlid A."/>
            <person name="Henrissat B."/>
            <person name="Grigoriev I.V."/>
            <person name="Hibbett D.S."/>
            <person name="Martin F."/>
        </authorList>
    </citation>
    <scope>NUCLEOTIDE SEQUENCE [LARGE SCALE GENOMIC DNA]</scope>
    <source>
        <strain evidence="2 3">SS14</strain>
    </source>
</reference>
<feature type="signal peptide" evidence="1">
    <location>
        <begin position="1"/>
        <end position="19"/>
    </location>
</feature>
<dbReference type="AlphaFoldDB" id="A0A0C9VMA3"/>
<proteinExistence type="predicted"/>
<evidence type="ECO:0000313" key="2">
    <source>
        <dbReference type="EMBL" id="KIJ39055.1"/>
    </source>
</evidence>
<accession>A0A0C9VMA3</accession>
<dbReference type="HOGENOM" id="CLU_194955_1_0_1"/>
<keyword evidence="3" id="KW-1185">Reference proteome</keyword>
<sequence>MKLPRWNLAILVQLWTGHAQLNKHLHHIKHVQTNICPACRREPETVHHYLFRCKAYVKLRRQIY</sequence>
<organism evidence="2 3">
    <name type="scientific">Sphaerobolus stellatus (strain SS14)</name>
    <dbReference type="NCBI Taxonomy" id="990650"/>
    <lineage>
        <taxon>Eukaryota</taxon>
        <taxon>Fungi</taxon>
        <taxon>Dikarya</taxon>
        <taxon>Basidiomycota</taxon>
        <taxon>Agaricomycotina</taxon>
        <taxon>Agaricomycetes</taxon>
        <taxon>Phallomycetidae</taxon>
        <taxon>Geastrales</taxon>
        <taxon>Sphaerobolaceae</taxon>
        <taxon>Sphaerobolus</taxon>
    </lineage>
</organism>
<dbReference type="OrthoDB" id="3267074at2759"/>
<gene>
    <name evidence="2" type="ORF">M422DRAFT_175699</name>
</gene>
<dbReference type="Proteomes" id="UP000054279">
    <property type="component" value="Unassembled WGS sequence"/>
</dbReference>
<dbReference type="EMBL" id="KN837155">
    <property type="protein sequence ID" value="KIJ39055.1"/>
    <property type="molecule type" value="Genomic_DNA"/>
</dbReference>
<feature type="chain" id="PRO_5002204838" description="Reverse transcriptase zinc-binding domain-containing protein" evidence="1">
    <location>
        <begin position="20"/>
        <end position="64"/>
    </location>
</feature>
<evidence type="ECO:0000256" key="1">
    <source>
        <dbReference type="SAM" id="SignalP"/>
    </source>
</evidence>
<keyword evidence="1" id="KW-0732">Signal</keyword>
<evidence type="ECO:0000313" key="3">
    <source>
        <dbReference type="Proteomes" id="UP000054279"/>
    </source>
</evidence>
<name>A0A0C9VMA3_SPHS4</name>
<evidence type="ECO:0008006" key="4">
    <source>
        <dbReference type="Google" id="ProtNLM"/>
    </source>
</evidence>